<name>A3VBE3_9RHOB</name>
<sequence>MKGVSNYLKGVETQLTRINTAAAKSATINNYGRSLVYSGSATARLGKSAGGAAGSMRMLTQQLSQVGQQAMAGGDFVRALAIQLPDMGLAFGAAGTAIGLVAGIALPFLMEALSGSEGEANDLENALKSVEGIVSRLNDPLDVLSMSAGDLAEKYGEAADKVRAYAKVQAEIATAEATAGIEALTLAVGDSIRMFETSATGGRELRNTLLRITDQFGLAGAEARKFEGLLSDWRNADGARAQEDAFANVLQYMRQMNITASDLPPEMRSVVSEMIKLMRNSEEARAVMDALSDAASGVAPALKPSVAVASSLADQLGRAFSAAQALANQQVNDLLVQKIKLDTVGQPIDQAGALAGAQFDARVPSGIDIGLQNAMGIRGQRSQYINNARQLAVMSAAEKAALAALRDTDGNRGSSGGAGDEADKLTRSLDTLLGQLDPVYKGMQQYREATDLLTQSLNAGKITQDEFNTYLQKAQDQFLKSGEELKNYTQEVGDFLGDFGVLVMENVDNLDDLKAAVNDFVRSAMRDLLKLAISKGFQALMSLAFGGTGGSLIGGLFGGVAAGGGGGLLSFAGGGHTGAGPRSGGVDGLGGFPAILHPNETVVDHTKSGGATVQIHIGAEVPRGTVQHDQDRIDIQLGPLIAQFIESGALDRANRNRYGLVPRGRGA</sequence>
<accession>A3VBE3</accession>
<reference evidence="2 3" key="1">
    <citation type="journal article" date="2010" name="J. Bacteriol.">
        <title>Genome sequences of Pelagibaca bermudensis HTCC2601T and Maritimibacter alkaliphilus HTCC2654T, the type strains of two marine Roseobacter genera.</title>
        <authorList>
            <person name="Thrash J.C."/>
            <person name="Cho J.C."/>
            <person name="Ferriera S."/>
            <person name="Johnson J."/>
            <person name="Vergin K.L."/>
            <person name="Giovannoni S.J."/>
        </authorList>
    </citation>
    <scope>NUCLEOTIDE SEQUENCE [LARGE SCALE GENOMIC DNA]</scope>
    <source>
        <strain evidence="2 3">HTCC2654</strain>
    </source>
</reference>
<keyword evidence="3" id="KW-1185">Reference proteome</keyword>
<protein>
    <recommendedName>
        <fullName evidence="4">Tail tape measure protein</fullName>
    </recommendedName>
</protein>
<dbReference type="eggNOG" id="COG5281">
    <property type="taxonomic scope" value="Bacteria"/>
</dbReference>
<evidence type="ECO:0008006" key="4">
    <source>
        <dbReference type="Google" id="ProtNLM"/>
    </source>
</evidence>
<proteinExistence type="predicted"/>
<organism evidence="2 3">
    <name type="scientific">Maritimibacter alkaliphilus HTCC2654</name>
    <dbReference type="NCBI Taxonomy" id="314271"/>
    <lineage>
        <taxon>Bacteria</taxon>
        <taxon>Pseudomonadati</taxon>
        <taxon>Pseudomonadota</taxon>
        <taxon>Alphaproteobacteria</taxon>
        <taxon>Rhodobacterales</taxon>
        <taxon>Roseobacteraceae</taxon>
        <taxon>Maritimibacter</taxon>
    </lineage>
</organism>
<evidence type="ECO:0000313" key="2">
    <source>
        <dbReference type="EMBL" id="EAQ14276.1"/>
    </source>
</evidence>
<feature type="transmembrane region" description="Helical" evidence="1">
    <location>
        <begin position="88"/>
        <end position="110"/>
    </location>
</feature>
<dbReference type="STRING" id="314271.RB2654_16441"/>
<evidence type="ECO:0000313" key="3">
    <source>
        <dbReference type="Proteomes" id="UP000002931"/>
    </source>
</evidence>
<comment type="caution">
    <text evidence="2">The sequence shown here is derived from an EMBL/GenBank/DDBJ whole genome shotgun (WGS) entry which is preliminary data.</text>
</comment>
<keyword evidence="1" id="KW-1133">Transmembrane helix</keyword>
<evidence type="ECO:0000256" key="1">
    <source>
        <dbReference type="SAM" id="Phobius"/>
    </source>
</evidence>
<gene>
    <name evidence="2" type="ORF">RB2654_16441</name>
</gene>
<dbReference type="HOGENOM" id="CLU_411498_0_0_5"/>
<dbReference type="EMBL" id="AAMT01000002">
    <property type="protein sequence ID" value="EAQ14276.1"/>
    <property type="molecule type" value="Genomic_DNA"/>
</dbReference>
<keyword evidence="1" id="KW-0472">Membrane</keyword>
<keyword evidence="1" id="KW-0812">Transmembrane</keyword>
<dbReference type="AlphaFoldDB" id="A3VBE3"/>
<dbReference type="Proteomes" id="UP000002931">
    <property type="component" value="Unassembled WGS sequence"/>
</dbReference>